<protein>
    <submittedName>
        <fullName evidence="1">Uncharacterized protein</fullName>
    </submittedName>
</protein>
<dbReference type="EMBL" id="SJPI01000002">
    <property type="protein sequence ID" value="TWT50363.1"/>
    <property type="molecule type" value="Genomic_DNA"/>
</dbReference>
<dbReference type="AlphaFoldDB" id="A0A5C5WK74"/>
<evidence type="ECO:0000313" key="1">
    <source>
        <dbReference type="EMBL" id="TWT50363.1"/>
    </source>
</evidence>
<reference evidence="1 2" key="1">
    <citation type="submission" date="2019-02" db="EMBL/GenBank/DDBJ databases">
        <title>Deep-cultivation of Planctomycetes and their phenomic and genomic characterization uncovers novel biology.</title>
        <authorList>
            <person name="Wiegand S."/>
            <person name="Jogler M."/>
            <person name="Boedeker C."/>
            <person name="Pinto D."/>
            <person name="Vollmers J."/>
            <person name="Rivas-Marin E."/>
            <person name="Kohn T."/>
            <person name="Peeters S.H."/>
            <person name="Heuer A."/>
            <person name="Rast P."/>
            <person name="Oberbeckmann S."/>
            <person name="Bunk B."/>
            <person name="Jeske O."/>
            <person name="Meyerdierks A."/>
            <person name="Storesund J.E."/>
            <person name="Kallscheuer N."/>
            <person name="Luecker S."/>
            <person name="Lage O.M."/>
            <person name="Pohl T."/>
            <person name="Merkel B.J."/>
            <person name="Hornburger P."/>
            <person name="Mueller R.-W."/>
            <person name="Bruemmer F."/>
            <person name="Labrenz M."/>
            <person name="Spormann A.M."/>
            <person name="Op Den Camp H."/>
            <person name="Overmann J."/>
            <person name="Amann R."/>
            <person name="Jetten M.S.M."/>
            <person name="Mascher T."/>
            <person name="Medema M.H."/>
            <person name="Devos D.P."/>
            <person name="Kaster A.-K."/>
            <person name="Ovreas L."/>
            <person name="Rohde M."/>
            <person name="Galperin M.Y."/>
            <person name="Jogler C."/>
        </authorList>
    </citation>
    <scope>NUCLEOTIDE SEQUENCE [LARGE SCALE GENOMIC DNA]</scope>
    <source>
        <strain evidence="1 2">Pla22</strain>
    </source>
</reference>
<dbReference type="Proteomes" id="UP000316598">
    <property type="component" value="Unassembled WGS sequence"/>
</dbReference>
<comment type="caution">
    <text evidence="1">The sequence shown here is derived from an EMBL/GenBank/DDBJ whole genome shotgun (WGS) entry which is preliminary data.</text>
</comment>
<evidence type="ECO:0000313" key="2">
    <source>
        <dbReference type="Proteomes" id="UP000316598"/>
    </source>
</evidence>
<keyword evidence="2" id="KW-1185">Reference proteome</keyword>
<proteinExistence type="predicted"/>
<sequence length="456" mass="50039">MFGLFSSRPPLSTNQRVDIELLVRRTVSVFGREFVCAQSAVSSLSEFIDAEPAKANTVSDDFDSEERVRFVHETLCRRMAIEPHSVTLAIVNDDQLTEAFAYQPSRDDSAAEVQVNSLVADDDLRLVTTIANALAFHVWTKRGDRDLDTDPRTTMLLPVIMGLGVLVADAALYDDQWSTGGWSGWSLSRLGHYNAMEVGFAMACVATLCGDDKPAWMTSLRLDARATAKRSLRYFRDLQSKGGERLLDASRVPSETREESVLANWIAGEDPDWAVAALRTVSQRAAVADTYLSSAVLDSTIAATKSTDQAVQTSAITAFAFANPESMSPAIESALMRLSKSRSPQTVLAAIESATALGLPHGSFLDSADWLLQRESFDQLPVADWVRRGGTQCVVLQPVICAHLVDAIRFDHQVAMQALASCLSSISDDVEAVIRRYVRDPEMQTRAREITLQQSK</sequence>
<accession>A0A5C5WK74</accession>
<gene>
    <name evidence="1" type="ORF">Pla22_31050</name>
</gene>
<name>A0A5C5WK74_9BACT</name>
<dbReference type="OrthoDB" id="2041998at2"/>
<organism evidence="1 2">
    <name type="scientific">Rubripirellula amarantea</name>
    <dbReference type="NCBI Taxonomy" id="2527999"/>
    <lineage>
        <taxon>Bacteria</taxon>
        <taxon>Pseudomonadati</taxon>
        <taxon>Planctomycetota</taxon>
        <taxon>Planctomycetia</taxon>
        <taxon>Pirellulales</taxon>
        <taxon>Pirellulaceae</taxon>
        <taxon>Rubripirellula</taxon>
    </lineage>
</organism>